<feature type="transmembrane region" description="Helical" evidence="2">
    <location>
        <begin position="44"/>
        <end position="71"/>
    </location>
</feature>
<keyword evidence="2" id="KW-1133">Transmembrane helix</keyword>
<comment type="caution">
    <text evidence="4">The sequence shown here is derived from an EMBL/GenBank/DDBJ whole genome shotgun (WGS) entry which is preliminary data.</text>
</comment>
<feature type="transmembrane region" description="Helical" evidence="2">
    <location>
        <begin position="15"/>
        <end position="37"/>
    </location>
</feature>
<dbReference type="AlphaFoldDB" id="A0A0M9ANQ1"/>
<feature type="region of interest" description="Disordered" evidence="1">
    <location>
        <begin position="82"/>
        <end position="109"/>
    </location>
</feature>
<evidence type="ECO:0000259" key="3">
    <source>
        <dbReference type="Pfam" id="PF09851"/>
    </source>
</evidence>
<gene>
    <name evidence="4" type="ORF">AMS69_00475</name>
</gene>
<keyword evidence="5" id="KW-1185">Reference proteome</keyword>
<evidence type="ECO:0000313" key="5">
    <source>
        <dbReference type="Proteomes" id="UP000037729"/>
    </source>
</evidence>
<evidence type="ECO:0000313" key="4">
    <source>
        <dbReference type="EMBL" id="KOX94371.1"/>
    </source>
</evidence>
<dbReference type="PATRIC" id="fig|1705562.3.peg.1030"/>
<accession>A0A0M9ANQ1</accession>
<feature type="compositionally biased region" description="Low complexity" evidence="1">
    <location>
        <begin position="82"/>
        <end position="96"/>
    </location>
</feature>
<name>A0A0M9ANQ1_9EURY</name>
<proteinExistence type="predicted"/>
<feature type="domain" description="SHOCT" evidence="3">
    <location>
        <begin position="107"/>
        <end position="132"/>
    </location>
</feature>
<protein>
    <recommendedName>
        <fullName evidence="3">SHOCT domain-containing protein</fullName>
    </recommendedName>
</protein>
<dbReference type="Proteomes" id="UP000037729">
    <property type="component" value="Unassembled WGS sequence"/>
</dbReference>
<organism evidence="4 5">
    <name type="scientific">Haloarcula rubripromontorii</name>
    <dbReference type="NCBI Taxonomy" id="1705562"/>
    <lineage>
        <taxon>Archaea</taxon>
        <taxon>Methanobacteriati</taxon>
        <taxon>Methanobacteriota</taxon>
        <taxon>Stenosarchaea group</taxon>
        <taxon>Halobacteria</taxon>
        <taxon>Halobacteriales</taxon>
        <taxon>Haloarculaceae</taxon>
        <taxon>Haloarcula</taxon>
    </lineage>
</organism>
<keyword evidence="2" id="KW-0472">Membrane</keyword>
<reference evidence="4 5" key="1">
    <citation type="submission" date="2015-08" db="EMBL/GenBank/DDBJ databases">
        <title>Genomes of Isolates from Cabo Rojo, PR.</title>
        <authorList>
            <person name="Sanchez-Nieves R.L."/>
            <person name="Montalvo-Rodriguez R."/>
        </authorList>
    </citation>
    <scope>NUCLEOTIDE SEQUENCE [LARGE SCALE GENOMIC DNA]</scope>
    <source>
        <strain evidence="4 5">SL3</strain>
    </source>
</reference>
<dbReference type="InterPro" id="IPR018649">
    <property type="entry name" value="SHOCT"/>
</dbReference>
<feature type="region of interest" description="Disordered" evidence="1">
    <location>
        <begin position="130"/>
        <end position="152"/>
    </location>
</feature>
<dbReference type="STRING" id="1705562.AMS69_00475"/>
<evidence type="ECO:0000256" key="2">
    <source>
        <dbReference type="SAM" id="Phobius"/>
    </source>
</evidence>
<sequence length="152" mass="16161">MPSPTDRALSTPLKLLLYGLLGLVSFLVVIAAVRFVFGLFFGLIGLIMGLLSLAATIGFLAAIGYAVYWVASTVFSQDESTASTTSAAQTQAEHATGVASASETDSVERLSERYAKGEITEAELERRLEQALDEPSLDGSGATEAERNRELN</sequence>
<dbReference type="RefSeq" id="WP_053966147.1">
    <property type="nucleotide sequence ID" value="NZ_LIUF01000001.1"/>
</dbReference>
<dbReference type="EMBL" id="LIUF01000001">
    <property type="protein sequence ID" value="KOX94371.1"/>
    <property type="molecule type" value="Genomic_DNA"/>
</dbReference>
<dbReference type="Pfam" id="PF09851">
    <property type="entry name" value="SHOCT"/>
    <property type="match status" value="1"/>
</dbReference>
<evidence type="ECO:0000256" key="1">
    <source>
        <dbReference type="SAM" id="MobiDB-lite"/>
    </source>
</evidence>
<keyword evidence="2" id="KW-0812">Transmembrane</keyword>